<dbReference type="AlphaFoldDB" id="A0ABD5WX21"/>
<keyword evidence="1" id="KW-0175">Coiled coil</keyword>
<feature type="region of interest" description="Disordered" evidence="2">
    <location>
        <begin position="158"/>
        <end position="351"/>
    </location>
</feature>
<evidence type="ECO:0000256" key="2">
    <source>
        <dbReference type="SAM" id="MobiDB-lite"/>
    </source>
</evidence>
<keyword evidence="4" id="KW-1185">Reference proteome</keyword>
<feature type="compositionally biased region" description="Gly residues" evidence="2">
    <location>
        <begin position="176"/>
        <end position="185"/>
    </location>
</feature>
<organism evidence="3 4">
    <name type="scientific">Halobaculum marinum</name>
    <dbReference type="NCBI Taxonomy" id="3031996"/>
    <lineage>
        <taxon>Archaea</taxon>
        <taxon>Methanobacteriati</taxon>
        <taxon>Methanobacteriota</taxon>
        <taxon>Stenosarchaea group</taxon>
        <taxon>Halobacteria</taxon>
        <taxon>Halobacteriales</taxon>
        <taxon>Haloferacaceae</taxon>
        <taxon>Halobaculum</taxon>
    </lineage>
</organism>
<name>A0ABD5WX21_9EURY</name>
<dbReference type="GeneID" id="79269059"/>
<comment type="caution">
    <text evidence="3">The sequence shown here is derived from an EMBL/GenBank/DDBJ whole genome shotgun (WGS) entry which is preliminary data.</text>
</comment>
<accession>A0ABD5WX21</accession>
<evidence type="ECO:0000256" key="1">
    <source>
        <dbReference type="SAM" id="Coils"/>
    </source>
</evidence>
<gene>
    <name evidence="3" type="ORF">ACFQKD_06970</name>
</gene>
<evidence type="ECO:0008006" key="5">
    <source>
        <dbReference type="Google" id="ProtNLM"/>
    </source>
</evidence>
<feature type="compositionally biased region" description="Low complexity" evidence="2">
    <location>
        <begin position="273"/>
        <end position="287"/>
    </location>
</feature>
<sequence length="351" mass="35132">MSRTTVLLVVAALVVAGVPASAAFAQESTGDQPGETFAGVVGVQGAEVEGEVAGRALGQQLATADSNESKASVVASQTTELREQLTELEQRREDLRERYQSGNMSRGEYRAKLARLVAETRSLEARLNTTAATAEGLPEEALRQRGVNASAIAELRQNASDLTDGEAAEAAREVGGEGTGKGLAGDTGPPEDRGNADTDDRGPPENRGNAENATEDDEPGNSGNAADTADDRGNAANVTAGGDRGNGANASTGGDDRGNGTDASAGGDDRGNSGDAAGAGSANTNDGEAGDSDSDDRGNAGSAGSATDDGDRGNAGNADGRGNGPDDTSTSTATETEVERFDGGATPEFGP</sequence>
<reference evidence="3 4" key="1">
    <citation type="journal article" date="2019" name="Int. J. Syst. Evol. Microbiol.">
        <title>The Global Catalogue of Microorganisms (GCM) 10K type strain sequencing project: providing services to taxonomists for standard genome sequencing and annotation.</title>
        <authorList>
            <consortium name="The Broad Institute Genomics Platform"/>
            <consortium name="The Broad Institute Genome Sequencing Center for Infectious Disease"/>
            <person name="Wu L."/>
            <person name="Ma J."/>
        </authorList>
    </citation>
    <scope>NUCLEOTIDE SEQUENCE [LARGE SCALE GENOMIC DNA]</scope>
    <source>
        <strain evidence="3 4">DT55</strain>
    </source>
</reference>
<dbReference type="Proteomes" id="UP001596388">
    <property type="component" value="Unassembled WGS sequence"/>
</dbReference>
<dbReference type="EMBL" id="JBHTAG010000002">
    <property type="protein sequence ID" value="MFC7097043.1"/>
    <property type="molecule type" value="Genomic_DNA"/>
</dbReference>
<feature type="coiled-coil region" evidence="1">
    <location>
        <begin position="78"/>
        <end position="105"/>
    </location>
</feature>
<proteinExistence type="predicted"/>
<dbReference type="RefSeq" id="WP_276238480.1">
    <property type="nucleotide sequence ID" value="NZ_CP119989.1"/>
</dbReference>
<feature type="compositionally biased region" description="Low complexity" evidence="2">
    <location>
        <begin position="314"/>
        <end position="335"/>
    </location>
</feature>
<evidence type="ECO:0000313" key="3">
    <source>
        <dbReference type="EMBL" id="MFC7097043.1"/>
    </source>
</evidence>
<evidence type="ECO:0000313" key="4">
    <source>
        <dbReference type="Proteomes" id="UP001596388"/>
    </source>
</evidence>
<feature type="compositionally biased region" description="Basic and acidic residues" evidence="2">
    <location>
        <begin position="190"/>
        <end position="204"/>
    </location>
</feature>
<protein>
    <recommendedName>
        <fullName evidence="5">DUF5667 domain-containing protein</fullName>
    </recommendedName>
</protein>